<dbReference type="Proteomes" id="UP000524246">
    <property type="component" value="Unassembled WGS sequence"/>
</dbReference>
<dbReference type="EMBL" id="JAAZON010000191">
    <property type="protein sequence ID" value="NMC62426.1"/>
    <property type="molecule type" value="Genomic_DNA"/>
</dbReference>
<evidence type="ECO:0000313" key="1">
    <source>
        <dbReference type="EMBL" id="NMC62426.1"/>
    </source>
</evidence>
<dbReference type="AlphaFoldDB" id="A0A7X9FRC0"/>
<name>A0A7X9FRC0_9DELT</name>
<reference evidence="1 2" key="1">
    <citation type="journal article" date="2020" name="Biotechnol. Biofuels">
        <title>New insights from the biogas microbiome by comprehensive genome-resolved metagenomics of nearly 1600 species originating from multiple anaerobic digesters.</title>
        <authorList>
            <person name="Campanaro S."/>
            <person name="Treu L."/>
            <person name="Rodriguez-R L.M."/>
            <person name="Kovalovszki A."/>
            <person name="Ziels R.M."/>
            <person name="Maus I."/>
            <person name="Zhu X."/>
            <person name="Kougias P.G."/>
            <person name="Basile A."/>
            <person name="Luo G."/>
            <person name="Schluter A."/>
            <person name="Konstantinidis K.T."/>
            <person name="Angelidaki I."/>
        </authorList>
    </citation>
    <scope>NUCLEOTIDE SEQUENCE [LARGE SCALE GENOMIC DNA]</scope>
    <source>
        <strain evidence="1">AS27yjCOA_65</strain>
    </source>
</reference>
<proteinExistence type="predicted"/>
<gene>
    <name evidence="1" type="ORF">GYA55_04590</name>
</gene>
<accession>A0A7X9FRC0</accession>
<sequence length="958" mass="108587">MVDVELPPCSSWESSRDLNHIYNAGIKNIVANQMRTLSFYLKEFGFEDPEKHIACLDQEKVREVYKRRWNLQSPAFFTEFIKNNDYDVASALEFLSNGITSSHRFDAYCRLVVDKIPPPGLEIYSSEFPQGLLGCQLLRPTGAAHRQVTVEWYFIPSIGKLLPLSYIIEGQRIEGLLRCTLDAQSKIRHVSFKSSRSVFKALYDAYGALTVYSLAAPSGRICLAPDVSKRLNGHFRVPEDDLFQATIGANGVPIELRVGDGSVVKSLQILERRDQKGVVVEILDSALQFNGAKLRKFAAENGPLWLRSTEVPRNSRRAIPQYVEVPSGCDAKEVAILLDAQGRPEFLQAGRQGYYLKRVELRNKKTEISKVLLAKVSAIYPEQIRKALAQISHPGESVVVTRLPVRENARKDARIIYVAGLELNIPDVYGRSLRNGPIAATHAEVIIEEKAFPPNYIWASLGQYRAKASCQSGESSFRGNVRILLEATSPGYYSALGREVAITEGRIRCFGNELFIPASLVKRYGLKERRVVARPSIDSNGLRCIERLIAISDQNRPRIEIEIVREDGVPSAFRIFEGKDLLSEFELVSVRSHGKLLWCQRKAPSYSKLLELASNSVLEIDTKSTINAEVFLGGFRFELPAACKNERLKILFRASDEPIQEIEVKAINVKDGANHIEIMPSYKLFPIWREAKIVGYRTKNGSEILFCLARHEGGALQTFRRGQNALWALKSNEFTGVLSYVPVPKKHRFSFESFIPRMVPETTAPFMGILITRGKPSEIYFHERDDDKLFDQMVYQVADLPIVYDMRQSGYYSEISPWASHLTREYKRRVRLYKQHNGGKVPTDECLSQWFSKEQMAAIREELRNRYQPSHDRLSEDGGENYLARSISGNIDLNDGLTRQFTELLEEDDVFDSSRGRVVRAIQQLAEITGLSMSTIFEMLNQQLLLKGIDLNELLLHE</sequence>
<protein>
    <submittedName>
        <fullName evidence="1">Uncharacterized protein</fullName>
    </submittedName>
</protein>
<evidence type="ECO:0000313" key="2">
    <source>
        <dbReference type="Proteomes" id="UP000524246"/>
    </source>
</evidence>
<comment type="caution">
    <text evidence="1">The sequence shown here is derived from an EMBL/GenBank/DDBJ whole genome shotgun (WGS) entry which is preliminary data.</text>
</comment>
<organism evidence="1 2">
    <name type="scientific">SAR324 cluster bacterium</name>
    <dbReference type="NCBI Taxonomy" id="2024889"/>
    <lineage>
        <taxon>Bacteria</taxon>
        <taxon>Deltaproteobacteria</taxon>
        <taxon>SAR324 cluster</taxon>
    </lineage>
</organism>